<dbReference type="Proteomes" id="UP000009183">
    <property type="component" value="Chromosome 5"/>
</dbReference>
<gene>
    <name evidence="1" type="ordered locus">VIT_05s0029g01290</name>
</gene>
<accession>D7SNJ1</accession>
<dbReference type="EMBL" id="FN594958">
    <property type="protein sequence ID" value="CBI17220.3"/>
    <property type="molecule type" value="Genomic_DNA"/>
</dbReference>
<sequence>MGSFCSYYSVMQHGETTGYCAGRLCSNSDFGTSLLAGLTAAVVMI</sequence>
<organism evidence="1 2">
    <name type="scientific">Vitis vinifera</name>
    <name type="common">Grape</name>
    <dbReference type="NCBI Taxonomy" id="29760"/>
    <lineage>
        <taxon>Eukaryota</taxon>
        <taxon>Viridiplantae</taxon>
        <taxon>Streptophyta</taxon>
        <taxon>Embryophyta</taxon>
        <taxon>Tracheophyta</taxon>
        <taxon>Spermatophyta</taxon>
        <taxon>Magnoliopsida</taxon>
        <taxon>eudicotyledons</taxon>
        <taxon>Gunneridae</taxon>
        <taxon>Pentapetalae</taxon>
        <taxon>rosids</taxon>
        <taxon>Vitales</taxon>
        <taxon>Vitaceae</taxon>
        <taxon>Viteae</taxon>
        <taxon>Vitis</taxon>
    </lineage>
</organism>
<proteinExistence type="predicted"/>
<dbReference type="PaxDb" id="29760-VIT_05s0029g01290.t01"/>
<dbReference type="HOGENOM" id="CLU_3208698_0_0_1"/>
<evidence type="ECO:0000313" key="2">
    <source>
        <dbReference type="Proteomes" id="UP000009183"/>
    </source>
</evidence>
<reference evidence="2" key="1">
    <citation type="journal article" date="2007" name="Nature">
        <title>The grapevine genome sequence suggests ancestral hexaploidization in major angiosperm phyla.</title>
        <authorList>
            <consortium name="The French-Italian Public Consortium for Grapevine Genome Characterization."/>
            <person name="Jaillon O."/>
            <person name="Aury J.-M."/>
            <person name="Noel B."/>
            <person name="Policriti A."/>
            <person name="Clepet C."/>
            <person name="Casagrande A."/>
            <person name="Choisne N."/>
            <person name="Aubourg S."/>
            <person name="Vitulo N."/>
            <person name="Jubin C."/>
            <person name="Vezzi A."/>
            <person name="Legeai F."/>
            <person name="Hugueney P."/>
            <person name="Dasilva C."/>
            <person name="Horner D."/>
            <person name="Mica E."/>
            <person name="Jublot D."/>
            <person name="Poulain J."/>
            <person name="Bruyere C."/>
            <person name="Billault A."/>
            <person name="Segurens B."/>
            <person name="Gouyvenoux M."/>
            <person name="Ugarte E."/>
            <person name="Cattonaro F."/>
            <person name="Anthouard V."/>
            <person name="Vico V."/>
            <person name="Del Fabbro C."/>
            <person name="Alaux M."/>
            <person name="Di Gaspero G."/>
            <person name="Dumas V."/>
            <person name="Felice N."/>
            <person name="Paillard S."/>
            <person name="Juman I."/>
            <person name="Moroldo M."/>
            <person name="Scalabrin S."/>
            <person name="Canaguier A."/>
            <person name="Le Clainche I."/>
            <person name="Malacrida G."/>
            <person name="Durand E."/>
            <person name="Pesole G."/>
            <person name="Laucou V."/>
            <person name="Chatelet P."/>
            <person name="Merdinoglu D."/>
            <person name="Delledonne M."/>
            <person name="Pezzotti M."/>
            <person name="Lecharny A."/>
            <person name="Scarpelli C."/>
            <person name="Artiguenave F."/>
            <person name="Pe M.E."/>
            <person name="Valle G."/>
            <person name="Morgante M."/>
            <person name="Caboche M."/>
            <person name="Adam-Blondon A.-F."/>
            <person name="Weissenbach J."/>
            <person name="Quetier F."/>
            <person name="Wincker P."/>
        </authorList>
    </citation>
    <scope>NUCLEOTIDE SEQUENCE [LARGE SCALE GENOMIC DNA]</scope>
    <source>
        <strain evidence="2">cv. Pinot noir / PN40024</strain>
    </source>
</reference>
<name>D7SNJ1_VITVI</name>
<protein>
    <submittedName>
        <fullName evidence="1">Uncharacterized protein</fullName>
    </submittedName>
</protein>
<dbReference type="AlphaFoldDB" id="D7SNJ1"/>
<evidence type="ECO:0000313" key="1">
    <source>
        <dbReference type="EMBL" id="CBI17220.3"/>
    </source>
</evidence>
<keyword evidence="2" id="KW-1185">Reference proteome</keyword>
<dbReference type="InParanoid" id="D7SNJ1"/>